<feature type="compositionally biased region" description="Low complexity" evidence="1">
    <location>
        <begin position="150"/>
        <end position="183"/>
    </location>
</feature>
<evidence type="ECO:0000256" key="1">
    <source>
        <dbReference type="SAM" id="MobiDB-lite"/>
    </source>
</evidence>
<keyword evidence="5" id="KW-1185">Reference proteome</keyword>
<dbReference type="InterPro" id="IPR036514">
    <property type="entry name" value="SGNH_hydro_sf"/>
</dbReference>
<dbReference type="KEGG" id="cvr:CHLNCDRAFT_57785"/>
<dbReference type="Proteomes" id="UP000008141">
    <property type="component" value="Unassembled WGS sequence"/>
</dbReference>
<keyword evidence="2" id="KW-1133">Transmembrane helix</keyword>
<dbReference type="CDD" id="cd00229">
    <property type="entry name" value="SGNH_hydrolase"/>
    <property type="match status" value="1"/>
</dbReference>
<evidence type="ECO:0000313" key="5">
    <source>
        <dbReference type="Proteomes" id="UP000008141"/>
    </source>
</evidence>
<dbReference type="STRING" id="554065.E1ZDP5"/>
<dbReference type="eggNOG" id="ENOG502S0MI">
    <property type="taxonomic scope" value="Eukaryota"/>
</dbReference>
<keyword evidence="2" id="KW-0472">Membrane</keyword>
<dbReference type="Pfam" id="PF13472">
    <property type="entry name" value="Lipase_GDSL_2"/>
    <property type="match status" value="1"/>
</dbReference>
<dbReference type="Gene3D" id="3.40.50.1110">
    <property type="entry name" value="SGNH hydrolase"/>
    <property type="match status" value="1"/>
</dbReference>
<organism evidence="5">
    <name type="scientific">Chlorella variabilis</name>
    <name type="common">Green alga</name>
    <dbReference type="NCBI Taxonomy" id="554065"/>
    <lineage>
        <taxon>Eukaryota</taxon>
        <taxon>Viridiplantae</taxon>
        <taxon>Chlorophyta</taxon>
        <taxon>core chlorophytes</taxon>
        <taxon>Trebouxiophyceae</taxon>
        <taxon>Chlorellales</taxon>
        <taxon>Chlorellaceae</taxon>
        <taxon>Chlorella clade</taxon>
        <taxon>Chlorella</taxon>
    </lineage>
</organism>
<dbReference type="GeneID" id="17355494"/>
<protein>
    <submittedName>
        <fullName evidence="4">Expressed protein</fullName>
    </submittedName>
</protein>
<name>E1ZDP5_CHLVA</name>
<evidence type="ECO:0000313" key="4">
    <source>
        <dbReference type="EMBL" id="EFN55897.1"/>
    </source>
</evidence>
<proteinExistence type="predicted"/>
<accession>E1ZDP5</accession>
<feature type="compositionally biased region" description="Basic and acidic residues" evidence="1">
    <location>
        <begin position="134"/>
        <end position="143"/>
    </location>
</feature>
<dbReference type="RefSeq" id="XP_005847999.1">
    <property type="nucleotide sequence ID" value="XM_005847937.1"/>
</dbReference>
<dbReference type="OrthoDB" id="544608at2759"/>
<evidence type="ECO:0000256" key="2">
    <source>
        <dbReference type="SAM" id="Phobius"/>
    </source>
</evidence>
<feature type="transmembrane region" description="Helical" evidence="2">
    <location>
        <begin position="12"/>
        <end position="35"/>
    </location>
</feature>
<dbReference type="EMBL" id="GL433843">
    <property type="protein sequence ID" value="EFN55897.1"/>
    <property type="molecule type" value="Genomic_DNA"/>
</dbReference>
<dbReference type="SUPFAM" id="SSF52266">
    <property type="entry name" value="SGNH hydrolase"/>
    <property type="match status" value="1"/>
</dbReference>
<keyword evidence="2" id="KW-0812">Transmembrane</keyword>
<dbReference type="PANTHER" id="PTHR34407">
    <property type="entry name" value="EXPRESSED PROTEIN"/>
    <property type="match status" value="1"/>
</dbReference>
<dbReference type="PANTHER" id="PTHR34407:SF1">
    <property type="entry name" value="SGNH HYDROLASE-TYPE ESTERASE DOMAIN-CONTAINING PROTEIN"/>
    <property type="match status" value="1"/>
</dbReference>
<dbReference type="InParanoid" id="E1ZDP5"/>
<gene>
    <name evidence="4" type="ORF">CHLNCDRAFT_57785</name>
</gene>
<reference evidence="4 5" key="1">
    <citation type="journal article" date="2010" name="Plant Cell">
        <title>The Chlorella variabilis NC64A genome reveals adaptation to photosymbiosis, coevolution with viruses, and cryptic sex.</title>
        <authorList>
            <person name="Blanc G."/>
            <person name="Duncan G."/>
            <person name="Agarkova I."/>
            <person name="Borodovsky M."/>
            <person name="Gurnon J."/>
            <person name="Kuo A."/>
            <person name="Lindquist E."/>
            <person name="Lucas S."/>
            <person name="Pangilinan J."/>
            <person name="Polle J."/>
            <person name="Salamov A."/>
            <person name="Terry A."/>
            <person name="Yamada T."/>
            <person name="Dunigan D.D."/>
            <person name="Grigoriev I.V."/>
            <person name="Claverie J.M."/>
            <person name="Van Etten J.L."/>
        </authorList>
    </citation>
    <scope>NUCLEOTIDE SEQUENCE [LARGE SCALE GENOMIC DNA]</scope>
    <source>
        <strain evidence="4 5">NC64A</strain>
    </source>
</reference>
<feature type="domain" description="SGNH hydrolase-type esterase" evidence="3">
    <location>
        <begin position="229"/>
        <end position="436"/>
    </location>
</feature>
<feature type="region of interest" description="Disordered" evidence="1">
    <location>
        <begin position="134"/>
        <end position="184"/>
    </location>
</feature>
<dbReference type="InterPro" id="IPR013830">
    <property type="entry name" value="SGNH_hydro"/>
</dbReference>
<evidence type="ECO:0000259" key="3">
    <source>
        <dbReference type="Pfam" id="PF13472"/>
    </source>
</evidence>
<sequence length="517" mass="55395">MAGGKGWGQPGLPAAFILGALLTLCVVFLTGGSLGMRWQGAPGLRTGPLERKFGLQDAAQGGEASLAAAAAAAAAISNATLQCPEPEPVTCPDAVACPEPEEQQPCPACKACPPPVLAPAPARCPVCPEPEPEKCPKTEKCPEPEPCPALPEKQPGAPEDGGQQQQQQGKQQQAAGTQAGAAPHLRMPWDPLLTASEVQRGLGYYGSGRRLEEVVAKLMRGEPIRAYTLGGSVTKGSGSSEDELAYPGRFFEFLNKTFPHKDHVFVNKGVGATSSGIFAACIEHMLPDGADLVVLEFTMNENADVPFTEPQRRGYEQLLRKLLRMPGPPALLQLHHYAWWRAAEDGVDGGLFYYPMAEAHLYVMSQYYDIPSVSLRSATWHLMHNRIERFDVDKATARHKRHIGPTGHEIPHSTAKKKWKYFYYDRTHPNDKGHQVLAELLAGAVLQAAERVQAGGGVAAAAAAAGWLPERRAAALEELPPPMIPHNEDAPSTLCAMQVGCVCVCSCGGAGMWGWGD</sequence>
<dbReference type="AlphaFoldDB" id="E1ZDP5"/>